<proteinExistence type="predicted"/>
<feature type="domain" description="CRAL/TRIO N-terminal" evidence="2">
    <location>
        <begin position="57"/>
        <end position="82"/>
    </location>
</feature>
<dbReference type="SUPFAM" id="SSF46938">
    <property type="entry name" value="CRAL/TRIO N-terminal domain"/>
    <property type="match status" value="1"/>
</dbReference>
<dbReference type="OrthoDB" id="75724at2759"/>
<reference evidence="3" key="1">
    <citation type="submission" date="2021-04" db="EMBL/GenBank/DDBJ databases">
        <authorList>
            <consortium name="Molecular Ecology Group"/>
        </authorList>
    </citation>
    <scope>NUCLEOTIDE SEQUENCE</scope>
</reference>
<gene>
    <name evidence="3" type="ORF">CUNI_LOCUS18716</name>
</gene>
<dbReference type="PRINTS" id="PR00180">
    <property type="entry name" value="CRETINALDHBP"/>
</dbReference>
<dbReference type="InterPro" id="IPR036865">
    <property type="entry name" value="CRAL-TRIO_dom_sf"/>
</dbReference>
<dbReference type="Gene3D" id="3.40.525.10">
    <property type="entry name" value="CRAL-TRIO lipid binding domain"/>
    <property type="match status" value="1"/>
</dbReference>
<organism evidence="3 4">
    <name type="scientific">Candidula unifasciata</name>
    <dbReference type="NCBI Taxonomy" id="100452"/>
    <lineage>
        <taxon>Eukaryota</taxon>
        <taxon>Metazoa</taxon>
        <taxon>Spiralia</taxon>
        <taxon>Lophotrochozoa</taxon>
        <taxon>Mollusca</taxon>
        <taxon>Gastropoda</taxon>
        <taxon>Heterobranchia</taxon>
        <taxon>Euthyneura</taxon>
        <taxon>Panpulmonata</taxon>
        <taxon>Eupulmonata</taxon>
        <taxon>Stylommatophora</taxon>
        <taxon>Helicina</taxon>
        <taxon>Helicoidea</taxon>
        <taxon>Geomitridae</taxon>
        <taxon>Candidula</taxon>
    </lineage>
</organism>
<dbReference type="PANTHER" id="PTHR10174">
    <property type="entry name" value="ALPHA-TOCOPHEROL TRANSFER PROTEIN-RELATED"/>
    <property type="match status" value="1"/>
</dbReference>
<dbReference type="Proteomes" id="UP000678393">
    <property type="component" value="Unassembled WGS sequence"/>
</dbReference>
<dbReference type="SMART" id="SM01100">
    <property type="entry name" value="CRAL_TRIO_N"/>
    <property type="match status" value="1"/>
</dbReference>
<dbReference type="InterPro" id="IPR036273">
    <property type="entry name" value="CRAL/TRIO_N_dom_sf"/>
</dbReference>
<dbReference type="GO" id="GO:0016020">
    <property type="term" value="C:membrane"/>
    <property type="evidence" value="ECO:0007669"/>
    <property type="project" value="TreeGrafter"/>
</dbReference>
<dbReference type="InterPro" id="IPR011074">
    <property type="entry name" value="CRAL/TRIO_N_dom"/>
</dbReference>
<dbReference type="GO" id="GO:1902936">
    <property type="term" value="F:phosphatidylinositol bisphosphate binding"/>
    <property type="evidence" value="ECO:0007669"/>
    <property type="project" value="TreeGrafter"/>
</dbReference>
<dbReference type="Gene3D" id="1.10.8.20">
    <property type="entry name" value="N-terminal domain of phosphatidylinositol transfer protein sec14p"/>
    <property type="match status" value="1"/>
</dbReference>
<dbReference type="Pfam" id="PF03765">
    <property type="entry name" value="CRAL_TRIO_N"/>
    <property type="match status" value="1"/>
</dbReference>
<evidence type="ECO:0000259" key="2">
    <source>
        <dbReference type="SMART" id="SM01100"/>
    </source>
</evidence>
<feature type="region of interest" description="Disordered" evidence="1">
    <location>
        <begin position="1"/>
        <end position="32"/>
    </location>
</feature>
<protein>
    <recommendedName>
        <fullName evidence="2">CRAL/TRIO N-terminal domain-containing protein</fullName>
    </recommendedName>
</protein>
<feature type="compositionally biased region" description="Basic and acidic residues" evidence="1">
    <location>
        <begin position="20"/>
        <end position="32"/>
    </location>
</feature>
<accession>A0A8S3ZYD0</accession>
<feature type="compositionally biased region" description="Basic and acidic residues" evidence="1">
    <location>
        <begin position="1"/>
        <end position="12"/>
    </location>
</feature>
<feature type="non-terminal residue" evidence="3">
    <location>
        <position position="1"/>
    </location>
</feature>
<dbReference type="SUPFAM" id="SSF52087">
    <property type="entry name" value="CRAL/TRIO domain"/>
    <property type="match status" value="1"/>
</dbReference>
<dbReference type="PANTHER" id="PTHR10174:SF130">
    <property type="entry name" value="ALPHA-TOCOPHEROL TRANSFER PROTEIN-LIKE"/>
    <property type="match status" value="1"/>
</dbReference>
<name>A0A8S3ZYD0_9EUPU</name>
<keyword evidence="4" id="KW-1185">Reference proteome</keyword>
<sequence length="164" mass="19678">MFKSSKKEDDKYTSTLSPEVQEKATKELNENPKTRLLEVKNLRSRLEKVPGLQPQTDVQFLLRFLRARKFDQERTFQLVKNYYDIRLQFPDIFSDLKPTRVRHIFDDDIIEVLKHRDSEGCRVIIIRPANWDVERYPLADMIKAIYLLLTNISEVSRDILYFRR</sequence>
<evidence type="ECO:0000313" key="4">
    <source>
        <dbReference type="Proteomes" id="UP000678393"/>
    </source>
</evidence>
<comment type="caution">
    <text evidence="3">The sequence shown here is derived from an EMBL/GenBank/DDBJ whole genome shotgun (WGS) entry which is preliminary data.</text>
</comment>
<dbReference type="AlphaFoldDB" id="A0A8S3ZYD0"/>
<dbReference type="EMBL" id="CAJHNH020005979">
    <property type="protein sequence ID" value="CAG5133158.1"/>
    <property type="molecule type" value="Genomic_DNA"/>
</dbReference>
<evidence type="ECO:0000313" key="3">
    <source>
        <dbReference type="EMBL" id="CAG5133158.1"/>
    </source>
</evidence>
<evidence type="ECO:0000256" key="1">
    <source>
        <dbReference type="SAM" id="MobiDB-lite"/>
    </source>
</evidence>